<dbReference type="Gene3D" id="3.40.1160.10">
    <property type="entry name" value="Acetylglutamate kinase-like"/>
    <property type="match status" value="1"/>
</dbReference>
<organism evidence="2 3">
    <name type="scientific">Marine Group I thaumarchaeote SCGC AAA799-P11</name>
    <dbReference type="NCBI Taxonomy" id="1502295"/>
    <lineage>
        <taxon>Archaea</taxon>
        <taxon>Nitrososphaerota</taxon>
        <taxon>Marine Group I</taxon>
    </lineage>
</organism>
<dbReference type="InterPro" id="IPR036393">
    <property type="entry name" value="AceGlu_kinase-like_sf"/>
</dbReference>
<name>A0A087RZP2_9ARCH</name>
<proteinExistence type="predicted"/>
<evidence type="ECO:0000313" key="2">
    <source>
        <dbReference type="EMBL" id="KFM18946.1"/>
    </source>
</evidence>
<keyword evidence="2" id="KW-0808">Transferase</keyword>
<evidence type="ECO:0000313" key="3">
    <source>
        <dbReference type="Proteomes" id="UP000029387"/>
    </source>
</evidence>
<dbReference type="InterPro" id="IPR001048">
    <property type="entry name" value="Asp/Glu/Uridylate_kinase"/>
</dbReference>
<accession>A0A087RZP2</accession>
<keyword evidence="3" id="KW-1185">Reference proteome</keyword>
<dbReference type="GO" id="GO:0016301">
    <property type="term" value="F:kinase activity"/>
    <property type="evidence" value="ECO:0007669"/>
    <property type="project" value="UniProtKB-KW"/>
</dbReference>
<dbReference type="Pfam" id="PF00696">
    <property type="entry name" value="AA_kinase"/>
    <property type="match status" value="1"/>
</dbReference>
<comment type="caution">
    <text evidence="2">The sequence shown here is derived from an EMBL/GenBank/DDBJ whole genome shotgun (WGS) entry which is preliminary data.</text>
</comment>
<sequence length="97" mass="11088">MILIKLGGSIITNKEKPLSARRKTIDNLAKSLKKIREPIIIVHGGGSYGHYWSVKYDMHTKERKYDLRGVAIVKNSMIELNKIILDSFLKNKLNPIL</sequence>
<dbReference type="AlphaFoldDB" id="A0A087RZP2"/>
<reference evidence="2 3" key="1">
    <citation type="submission" date="2014-06" db="EMBL/GenBank/DDBJ databases">
        <authorList>
            <person name="Ngugi D.K."/>
            <person name="Blom J."/>
            <person name="Alam I."/>
            <person name="Rashid M."/>
            <person name="Baalawi W."/>
            <person name="Zhang G."/>
            <person name="Hikmawan T."/>
            <person name="Guan Y."/>
            <person name="Antunes A."/>
            <person name="Siam R."/>
            <person name="El-Dorry H."/>
            <person name="Bajic V."/>
            <person name="Stingl U."/>
        </authorList>
    </citation>
    <scope>NUCLEOTIDE SEQUENCE [LARGE SCALE GENOMIC DNA]</scope>
    <source>
        <strain evidence="2">SCGC AAA799-P11</strain>
    </source>
</reference>
<keyword evidence="2" id="KW-0418">Kinase</keyword>
<feature type="domain" description="Aspartate/glutamate/uridylate kinase" evidence="1">
    <location>
        <begin position="2"/>
        <end position="94"/>
    </location>
</feature>
<dbReference type="Proteomes" id="UP000029387">
    <property type="component" value="Unassembled WGS sequence"/>
</dbReference>
<dbReference type="PATRIC" id="fig|1502295.3.peg.854"/>
<dbReference type="SUPFAM" id="SSF53633">
    <property type="entry name" value="Carbamate kinase-like"/>
    <property type="match status" value="1"/>
</dbReference>
<protein>
    <submittedName>
        <fullName evidence="2">Aspartate-glutamate-uridylate kinase protein</fullName>
    </submittedName>
</protein>
<dbReference type="EMBL" id="JOSZ01000011">
    <property type="protein sequence ID" value="KFM18946.1"/>
    <property type="molecule type" value="Genomic_DNA"/>
</dbReference>
<evidence type="ECO:0000259" key="1">
    <source>
        <dbReference type="Pfam" id="PF00696"/>
    </source>
</evidence>
<gene>
    <name evidence="2" type="ORF">AAA799P11_00892</name>
</gene>